<feature type="region of interest" description="Disordered" evidence="2">
    <location>
        <begin position="1"/>
        <end position="21"/>
    </location>
</feature>
<dbReference type="EMBL" id="VFLP01000029">
    <property type="protein sequence ID" value="TRX93439.1"/>
    <property type="molecule type" value="Genomic_DNA"/>
</dbReference>
<dbReference type="PANTHER" id="PTHR11496">
    <property type="entry name" value="ALCOHOL DEHYDROGENASE"/>
    <property type="match status" value="1"/>
</dbReference>
<feature type="domain" description="Alcohol dehydrogenase iron-type/glycerol dehydrogenase GldA" evidence="3">
    <location>
        <begin position="51"/>
        <end position="210"/>
    </location>
</feature>
<feature type="domain" description="Fe-containing alcohol dehydrogenase-like C-terminal" evidence="4">
    <location>
        <begin position="223"/>
        <end position="420"/>
    </location>
</feature>
<gene>
    <name evidence="5" type="ORF">FHL15_005714</name>
</gene>
<evidence type="ECO:0000313" key="5">
    <source>
        <dbReference type="EMBL" id="TRX93439.1"/>
    </source>
</evidence>
<dbReference type="Pfam" id="PF00465">
    <property type="entry name" value="Fe-ADH"/>
    <property type="match status" value="1"/>
</dbReference>
<dbReference type="STRING" id="2512241.A0A553HZR9"/>
<protein>
    <submittedName>
        <fullName evidence="5">Uncharacterized protein</fullName>
    </submittedName>
</protein>
<dbReference type="Proteomes" id="UP000319160">
    <property type="component" value="Unassembled WGS sequence"/>
</dbReference>
<evidence type="ECO:0000259" key="3">
    <source>
        <dbReference type="Pfam" id="PF00465"/>
    </source>
</evidence>
<reference evidence="6" key="1">
    <citation type="submission" date="2019-06" db="EMBL/GenBank/DDBJ databases">
        <title>Draft genome sequence of the griseofulvin-producing fungus Xylaria cubensis strain G536.</title>
        <authorList>
            <person name="Mead M.E."/>
            <person name="Raja H.A."/>
            <person name="Steenwyk J.L."/>
            <person name="Knowles S.L."/>
            <person name="Oberlies N.H."/>
            <person name="Rokas A."/>
        </authorList>
    </citation>
    <scope>NUCLEOTIDE SEQUENCE [LARGE SCALE GENOMIC DNA]</scope>
    <source>
        <strain evidence="6">G536</strain>
    </source>
</reference>
<dbReference type="Gene3D" id="3.40.50.1970">
    <property type="match status" value="1"/>
</dbReference>
<sequence>MSSTNFKPGPDGEVFRPSYPDLEPAKRPYTMVSHGLPYEQACKKHVDGFLNASRVYIIASKSLSSQTQCLAKLEAKLGEKHAGTWIGVKSHTPYDDLVEIMHDIKAKKADCLVTLGGGSLTDGAKLIVYALENGGDTVDDLIKISEPFIEMTKEAYTGIGKAPRIPLVFIPTTLSGGEYTKFAGCTNPRNQMKVQFTHPGMYASLVIQDPDLCRTTPDWVWKSTGVRAIDHCVEFLCGTNPHPEVTQIAKRSLKRLIRSLLLYAKNHDDLDARLESQGACNDVTVGILYLMMAGASHGIGHNLGPLGVGHGHTSCVLLPNVLKYNARVNSDVQKEIAEILWSEEDIATVLKKQGLSKAESDLGDALRAVFNELGMPKSLKDVGVGRDKWNQLAVNSLEDICCKSNPVPLTKKEQVLEILEMCSGE</sequence>
<dbReference type="CDD" id="cd08192">
    <property type="entry name" value="MAR-like"/>
    <property type="match status" value="1"/>
</dbReference>
<dbReference type="GO" id="GO:0046872">
    <property type="term" value="F:metal ion binding"/>
    <property type="evidence" value="ECO:0007669"/>
    <property type="project" value="InterPro"/>
</dbReference>
<evidence type="ECO:0000256" key="2">
    <source>
        <dbReference type="SAM" id="MobiDB-lite"/>
    </source>
</evidence>
<organism evidence="5 6">
    <name type="scientific">Xylaria flabelliformis</name>
    <dbReference type="NCBI Taxonomy" id="2512241"/>
    <lineage>
        <taxon>Eukaryota</taxon>
        <taxon>Fungi</taxon>
        <taxon>Dikarya</taxon>
        <taxon>Ascomycota</taxon>
        <taxon>Pezizomycotina</taxon>
        <taxon>Sordariomycetes</taxon>
        <taxon>Xylariomycetidae</taxon>
        <taxon>Xylariales</taxon>
        <taxon>Xylariaceae</taxon>
        <taxon>Xylaria</taxon>
    </lineage>
</organism>
<keyword evidence="6" id="KW-1185">Reference proteome</keyword>
<dbReference type="InterPro" id="IPR056798">
    <property type="entry name" value="ADH_Fe_C"/>
</dbReference>
<dbReference type="OrthoDB" id="339764at2759"/>
<dbReference type="GO" id="GO:0005739">
    <property type="term" value="C:mitochondrion"/>
    <property type="evidence" value="ECO:0007669"/>
    <property type="project" value="TreeGrafter"/>
</dbReference>
<evidence type="ECO:0000256" key="1">
    <source>
        <dbReference type="ARBA" id="ARBA00023002"/>
    </source>
</evidence>
<dbReference type="AlphaFoldDB" id="A0A553HZR9"/>
<dbReference type="SUPFAM" id="SSF56796">
    <property type="entry name" value="Dehydroquinate synthase-like"/>
    <property type="match status" value="1"/>
</dbReference>
<name>A0A553HZR9_9PEZI</name>
<dbReference type="InterPro" id="IPR001670">
    <property type="entry name" value="ADH_Fe/GldA"/>
</dbReference>
<dbReference type="PANTHER" id="PTHR11496:SF107">
    <property type="entry name" value="ALCOHOL DEHYDROGENASE, PUTATIVE (AFU_ORTHOLOGUE AFUA_1G06800)-RELATED"/>
    <property type="match status" value="1"/>
</dbReference>
<proteinExistence type="predicted"/>
<comment type="caution">
    <text evidence="5">The sequence shown here is derived from an EMBL/GenBank/DDBJ whole genome shotgun (WGS) entry which is preliminary data.</text>
</comment>
<dbReference type="InterPro" id="IPR039697">
    <property type="entry name" value="Alcohol_dehydrogenase_Fe"/>
</dbReference>
<dbReference type="Gene3D" id="1.20.1090.10">
    <property type="entry name" value="Dehydroquinate synthase-like - alpha domain"/>
    <property type="match status" value="1"/>
</dbReference>
<keyword evidence="1" id="KW-0560">Oxidoreductase</keyword>
<accession>A0A553HZR9</accession>
<evidence type="ECO:0000259" key="4">
    <source>
        <dbReference type="Pfam" id="PF25137"/>
    </source>
</evidence>
<dbReference type="GO" id="GO:0004022">
    <property type="term" value="F:alcohol dehydrogenase (NAD+) activity"/>
    <property type="evidence" value="ECO:0007669"/>
    <property type="project" value="TreeGrafter"/>
</dbReference>
<evidence type="ECO:0000313" key="6">
    <source>
        <dbReference type="Proteomes" id="UP000319160"/>
    </source>
</evidence>
<dbReference type="Pfam" id="PF25137">
    <property type="entry name" value="ADH_Fe_C"/>
    <property type="match status" value="1"/>
</dbReference>